<proteinExistence type="predicted"/>
<feature type="transmembrane region" description="Helical" evidence="1">
    <location>
        <begin position="75"/>
        <end position="97"/>
    </location>
</feature>
<accession>A0A9D5JYR4</accession>
<dbReference type="Proteomes" id="UP000649604">
    <property type="component" value="Unassembled WGS sequence"/>
</dbReference>
<reference evidence="2" key="1">
    <citation type="submission" date="2019-11" db="EMBL/GenBank/DDBJ databases">
        <title>Microbial mats filling the niche in hypersaline microbial mats.</title>
        <authorList>
            <person name="Wong H.L."/>
            <person name="Macleod F.I."/>
            <person name="White R.A. III"/>
            <person name="Burns B.P."/>
        </authorList>
    </citation>
    <scope>NUCLEOTIDE SEQUENCE</scope>
    <source>
        <strain evidence="2">Rbin_158</strain>
    </source>
</reference>
<keyword evidence="1" id="KW-0472">Membrane</keyword>
<organism evidence="2 3">
    <name type="scientific">candidate division KSB3 bacterium</name>
    <dbReference type="NCBI Taxonomy" id="2044937"/>
    <lineage>
        <taxon>Bacteria</taxon>
        <taxon>candidate division KSB3</taxon>
    </lineage>
</organism>
<name>A0A9D5JYR4_9BACT</name>
<evidence type="ECO:0000256" key="1">
    <source>
        <dbReference type="SAM" id="Phobius"/>
    </source>
</evidence>
<feature type="transmembrane region" description="Helical" evidence="1">
    <location>
        <begin position="47"/>
        <end position="69"/>
    </location>
</feature>
<dbReference type="EMBL" id="WJJP01000611">
    <property type="protein sequence ID" value="MBD3326635.1"/>
    <property type="molecule type" value="Genomic_DNA"/>
</dbReference>
<sequence length="138" mass="16304">MRQLYEILTKNEVVYLFYLVPIIYFASIIVRLIYYKLKYQRRLSYPDVMAGATMLIIVLDYINYLYLLITGTGKVLPIGALLIKYTLGFLLWIWMFWYSYKVYLKRNFTATTLKRWRMIIVCVGSMALILIVIGLVAS</sequence>
<evidence type="ECO:0000313" key="2">
    <source>
        <dbReference type="EMBL" id="MBD3326635.1"/>
    </source>
</evidence>
<feature type="transmembrane region" description="Helical" evidence="1">
    <location>
        <begin position="15"/>
        <end position="35"/>
    </location>
</feature>
<feature type="transmembrane region" description="Helical" evidence="1">
    <location>
        <begin position="118"/>
        <end position="137"/>
    </location>
</feature>
<keyword evidence="1" id="KW-0812">Transmembrane</keyword>
<gene>
    <name evidence="2" type="ORF">GF339_18775</name>
</gene>
<evidence type="ECO:0000313" key="3">
    <source>
        <dbReference type="Proteomes" id="UP000649604"/>
    </source>
</evidence>
<comment type="caution">
    <text evidence="2">The sequence shown here is derived from an EMBL/GenBank/DDBJ whole genome shotgun (WGS) entry which is preliminary data.</text>
</comment>
<keyword evidence="1" id="KW-1133">Transmembrane helix</keyword>
<protein>
    <submittedName>
        <fullName evidence="2">Uncharacterized protein</fullName>
    </submittedName>
</protein>
<dbReference type="AlphaFoldDB" id="A0A9D5JYR4"/>